<dbReference type="EMBL" id="CP002417">
    <property type="protein sequence ID" value="ADU37831.1"/>
    <property type="molecule type" value="Genomic_DNA"/>
</dbReference>
<sequence>MTTPVGTTELRELVLPVHANHRGTLFAGQGLQLMSKAAFLAARDLAQREVVMAGVTSVAFLAPVPVGYQLILRGWVSRIGRCSMTVCVTGIADVPGVPAEEVLKGVFEMVAVNAAGRPTGIDRSYLNKETA</sequence>
<evidence type="ECO:0000256" key="2">
    <source>
        <dbReference type="ARBA" id="ARBA00022801"/>
    </source>
</evidence>
<feature type="transmembrane region" description="Helical" evidence="4">
    <location>
        <begin position="50"/>
        <end position="71"/>
    </location>
</feature>
<dbReference type="KEGG" id="vpe:Varpa_3647"/>
<dbReference type="GO" id="GO:0005737">
    <property type="term" value="C:cytoplasm"/>
    <property type="evidence" value="ECO:0007669"/>
    <property type="project" value="TreeGrafter"/>
</dbReference>
<accession>E6UZM3</accession>
<proteinExistence type="inferred from homology"/>
<evidence type="ECO:0000313" key="7">
    <source>
        <dbReference type="Proteomes" id="UP000008917"/>
    </source>
</evidence>
<dbReference type="PROSITE" id="PS51770">
    <property type="entry name" value="HOTDOG_ACOT"/>
    <property type="match status" value="1"/>
</dbReference>
<dbReference type="RefSeq" id="WP_013542058.1">
    <property type="nucleotide sequence ID" value="NC_014931.1"/>
</dbReference>
<reference evidence="7" key="1">
    <citation type="submission" date="2010-12" db="EMBL/GenBank/DDBJ databases">
        <title>Complete sequence of Variovorax paradoxus EPS.</title>
        <authorList>
            <consortium name="US DOE Joint Genome Institute"/>
            <person name="Lucas S."/>
            <person name="Copeland A."/>
            <person name="Lapidus A."/>
            <person name="Cheng J.-F."/>
            <person name="Goodwin L."/>
            <person name="Pitluck S."/>
            <person name="Teshima H."/>
            <person name="Detter J.C."/>
            <person name="Han C."/>
            <person name="Tapia R."/>
            <person name="Land M."/>
            <person name="Hauser L."/>
            <person name="Kyrpides N."/>
            <person name="Ivanova N."/>
            <person name="Ovchinnikova G."/>
            <person name="Orwin P."/>
            <person name="Han J.-I.G."/>
            <person name="Woyke T."/>
        </authorList>
    </citation>
    <scope>NUCLEOTIDE SEQUENCE [LARGE SCALE GENOMIC DNA]</scope>
    <source>
        <strain evidence="7">EPS</strain>
    </source>
</reference>
<dbReference type="HOGENOM" id="CLU_050164_2_1_4"/>
<dbReference type="InterPro" id="IPR006683">
    <property type="entry name" value="Thioestr_dom"/>
</dbReference>
<reference evidence="6 7" key="2">
    <citation type="journal article" date="2013" name="Genome Announc.">
        <title>Genome of the Root-Associated Plant Growth-Promoting Bacterium Variovorax paradoxus Strain EPS.</title>
        <authorList>
            <person name="Han J.I."/>
            <person name="Spain J.C."/>
            <person name="Leadbetter J.R."/>
            <person name="Ovchinnikova G."/>
            <person name="Goodwin L.A."/>
            <person name="Han C.S."/>
            <person name="Woyke T."/>
            <person name="Davenport K.W."/>
            <person name="Orwin P.M."/>
        </authorList>
    </citation>
    <scope>NUCLEOTIDE SEQUENCE [LARGE SCALE GENOMIC DNA]</scope>
    <source>
        <strain evidence="6 7">EPS</strain>
    </source>
</reference>
<evidence type="ECO:0000313" key="6">
    <source>
        <dbReference type="EMBL" id="ADU37831.1"/>
    </source>
</evidence>
<dbReference type="Pfam" id="PF03061">
    <property type="entry name" value="4HBT"/>
    <property type="match status" value="1"/>
</dbReference>
<keyword evidence="2 3" id="KW-0378">Hydrolase</keyword>
<evidence type="ECO:0000256" key="4">
    <source>
        <dbReference type="SAM" id="Phobius"/>
    </source>
</evidence>
<evidence type="ECO:0000256" key="3">
    <source>
        <dbReference type="PROSITE-ProRule" id="PRU01106"/>
    </source>
</evidence>
<dbReference type="InterPro" id="IPR033120">
    <property type="entry name" value="HOTDOG_ACOT"/>
</dbReference>
<dbReference type="CDD" id="cd03442">
    <property type="entry name" value="BFIT_BACH"/>
    <property type="match status" value="1"/>
</dbReference>
<evidence type="ECO:0000256" key="1">
    <source>
        <dbReference type="ARBA" id="ARBA00010458"/>
    </source>
</evidence>
<gene>
    <name evidence="6" type="ordered locus">Varpa_3647</name>
</gene>
<dbReference type="AlphaFoldDB" id="E6UZM3"/>
<dbReference type="PANTHER" id="PTHR11049">
    <property type="entry name" value="ACYL COENZYME A THIOESTER HYDROLASE"/>
    <property type="match status" value="1"/>
</dbReference>
<organism evidence="6 7">
    <name type="scientific">Variovorax paradoxus (strain EPS)</name>
    <dbReference type="NCBI Taxonomy" id="595537"/>
    <lineage>
        <taxon>Bacteria</taxon>
        <taxon>Pseudomonadati</taxon>
        <taxon>Pseudomonadota</taxon>
        <taxon>Betaproteobacteria</taxon>
        <taxon>Burkholderiales</taxon>
        <taxon>Comamonadaceae</taxon>
        <taxon>Variovorax</taxon>
    </lineage>
</organism>
<dbReference type="GO" id="GO:0006637">
    <property type="term" value="P:acyl-CoA metabolic process"/>
    <property type="evidence" value="ECO:0007669"/>
    <property type="project" value="TreeGrafter"/>
</dbReference>
<protein>
    <submittedName>
        <fullName evidence="6">Thioesterase superfamily protein</fullName>
    </submittedName>
</protein>
<dbReference type="STRING" id="595537.Varpa_3647"/>
<feature type="domain" description="HotDog ACOT-type" evidence="5">
    <location>
        <begin position="4"/>
        <end position="115"/>
    </location>
</feature>
<dbReference type="GO" id="GO:0052816">
    <property type="term" value="F:long-chain fatty acyl-CoA hydrolase activity"/>
    <property type="evidence" value="ECO:0007669"/>
    <property type="project" value="TreeGrafter"/>
</dbReference>
<dbReference type="SUPFAM" id="SSF54637">
    <property type="entry name" value="Thioesterase/thiol ester dehydrase-isomerase"/>
    <property type="match status" value="1"/>
</dbReference>
<dbReference type="eggNOG" id="COG1607">
    <property type="taxonomic scope" value="Bacteria"/>
</dbReference>
<dbReference type="InterPro" id="IPR029069">
    <property type="entry name" value="HotDog_dom_sf"/>
</dbReference>
<dbReference type="OrthoDB" id="8894489at2"/>
<keyword evidence="4" id="KW-1133">Transmembrane helix</keyword>
<dbReference type="InterPro" id="IPR040170">
    <property type="entry name" value="Cytosol_ACT"/>
</dbReference>
<dbReference type="Gene3D" id="3.10.129.10">
    <property type="entry name" value="Hotdog Thioesterase"/>
    <property type="match status" value="1"/>
</dbReference>
<keyword evidence="4" id="KW-0812">Transmembrane</keyword>
<keyword evidence="4" id="KW-0472">Membrane</keyword>
<dbReference type="Proteomes" id="UP000008917">
    <property type="component" value="Chromosome"/>
</dbReference>
<comment type="similarity">
    <text evidence="1">Belongs to the acyl coenzyme A hydrolase family.</text>
</comment>
<evidence type="ECO:0000259" key="5">
    <source>
        <dbReference type="PROSITE" id="PS51770"/>
    </source>
</evidence>
<name>E6UZM3_VARPE</name>